<gene>
    <name evidence="2" type="ORF">GCM10023329_06330</name>
</gene>
<keyword evidence="3" id="KW-1185">Reference proteome</keyword>
<comment type="caution">
    <text evidence="2">The sequence shown here is derived from an EMBL/GenBank/DDBJ whole genome shotgun (WGS) entry which is preliminary data.</text>
</comment>
<evidence type="ECO:0000313" key="3">
    <source>
        <dbReference type="Proteomes" id="UP001501147"/>
    </source>
</evidence>
<dbReference type="EMBL" id="BAABJV010000001">
    <property type="protein sequence ID" value="GAA4763417.1"/>
    <property type="molecule type" value="Genomic_DNA"/>
</dbReference>
<feature type="transmembrane region" description="Helical" evidence="1">
    <location>
        <begin position="188"/>
        <end position="207"/>
    </location>
</feature>
<keyword evidence="1" id="KW-0812">Transmembrane</keyword>
<protein>
    <recommendedName>
        <fullName evidence="4">Integral membrane protein</fullName>
    </recommendedName>
</protein>
<proteinExistence type="predicted"/>
<keyword evidence="1" id="KW-0472">Membrane</keyword>
<feature type="transmembrane region" description="Helical" evidence="1">
    <location>
        <begin position="84"/>
        <end position="105"/>
    </location>
</feature>
<dbReference type="Proteomes" id="UP001501147">
    <property type="component" value="Unassembled WGS sequence"/>
</dbReference>
<name>A0ABP8ZQN3_9ACTN</name>
<sequence length="226" mass="23404">MLPGMSGAATHLAPGGPAVPGAVRGGVLRSLAATSAVLGLCWTVPAANTGIAYASLGLDAVPVVTGLIGVLAVVVALRMLHGAWWLALLSLVPGLFVLVGSVQYAPEAALEHRGVHEAVVVTEDSAQGTGSTDHRFTLVGPEGELDETLRHRGSHPGIDVGDRVEVVRDPEGVVPMEEAGDVDPEGRLGGLVTGTGGWTLLTVAAGWRGHFLRRRGRRPVLERFAF</sequence>
<organism evidence="2 3">
    <name type="scientific">Streptomyces sanyensis</name>
    <dbReference type="NCBI Taxonomy" id="568869"/>
    <lineage>
        <taxon>Bacteria</taxon>
        <taxon>Bacillati</taxon>
        <taxon>Actinomycetota</taxon>
        <taxon>Actinomycetes</taxon>
        <taxon>Kitasatosporales</taxon>
        <taxon>Streptomycetaceae</taxon>
        <taxon>Streptomyces</taxon>
    </lineage>
</organism>
<feature type="transmembrane region" description="Helical" evidence="1">
    <location>
        <begin position="60"/>
        <end position="77"/>
    </location>
</feature>
<reference evidence="3" key="1">
    <citation type="journal article" date="2019" name="Int. J. Syst. Evol. Microbiol.">
        <title>The Global Catalogue of Microorganisms (GCM) 10K type strain sequencing project: providing services to taxonomists for standard genome sequencing and annotation.</title>
        <authorList>
            <consortium name="The Broad Institute Genomics Platform"/>
            <consortium name="The Broad Institute Genome Sequencing Center for Infectious Disease"/>
            <person name="Wu L."/>
            <person name="Ma J."/>
        </authorList>
    </citation>
    <scope>NUCLEOTIDE SEQUENCE [LARGE SCALE GENOMIC DNA]</scope>
    <source>
        <strain evidence="3">JCM 18324</strain>
    </source>
</reference>
<evidence type="ECO:0008006" key="4">
    <source>
        <dbReference type="Google" id="ProtNLM"/>
    </source>
</evidence>
<evidence type="ECO:0000256" key="1">
    <source>
        <dbReference type="SAM" id="Phobius"/>
    </source>
</evidence>
<accession>A0ABP8ZQN3</accession>
<evidence type="ECO:0000313" key="2">
    <source>
        <dbReference type="EMBL" id="GAA4763417.1"/>
    </source>
</evidence>
<keyword evidence="1" id="KW-1133">Transmembrane helix</keyword>